<dbReference type="OrthoDB" id="6513151at2759"/>
<feature type="region of interest" description="Disordered" evidence="1">
    <location>
        <begin position="1"/>
        <end position="50"/>
    </location>
</feature>
<reference evidence="2 3" key="1">
    <citation type="journal article" date="2014" name="Genome Biol. Evol.">
        <title>The secreted proteins of Achlya hypogyna and Thraustotheca clavata identify the ancestral oomycete secretome and reveal gene acquisitions by horizontal gene transfer.</title>
        <authorList>
            <person name="Misner I."/>
            <person name="Blouin N."/>
            <person name="Leonard G."/>
            <person name="Richards T.A."/>
            <person name="Lane C.E."/>
        </authorList>
    </citation>
    <scope>NUCLEOTIDE SEQUENCE [LARGE SCALE GENOMIC DNA]</scope>
    <source>
        <strain evidence="2 3">ATCC 48635</strain>
    </source>
</reference>
<feature type="compositionally biased region" description="Polar residues" evidence="1">
    <location>
        <begin position="1"/>
        <end position="16"/>
    </location>
</feature>
<evidence type="ECO:0000313" key="2">
    <source>
        <dbReference type="EMBL" id="OQR87974.1"/>
    </source>
</evidence>
<evidence type="ECO:0000256" key="1">
    <source>
        <dbReference type="SAM" id="MobiDB-lite"/>
    </source>
</evidence>
<dbReference type="EMBL" id="JNBR01001416">
    <property type="protein sequence ID" value="OQR87974.1"/>
    <property type="molecule type" value="Genomic_DNA"/>
</dbReference>
<comment type="caution">
    <text evidence="2">The sequence shown here is derived from an EMBL/GenBank/DDBJ whole genome shotgun (WGS) entry which is preliminary data.</text>
</comment>
<gene>
    <name evidence="2" type="ORF">ACHHYP_07794</name>
</gene>
<dbReference type="Proteomes" id="UP000243579">
    <property type="component" value="Unassembled WGS sequence"/>
</dbReference>
<evidence type="ECO:0000313" key="3">
    <source>
        <dbReference type="Proteomes" id="UP000243579"/>
    </source>
</evidence>
<protein>
    <submittedName>
        <fullName evidence="2">Uncharacterized protein</fullName>
    </submittedName>
</protein>
<proteinExistence type="predicted"/>
<dbReference type="AlphaFoldDB" id="A0A1V9YQG4"/>
<keyword evidence="3" id="KW-1185">Reference proteome</keyword>
<sequence>MSTEKQAPSPLFSISSKRGVHRTPQPFTTSEARFKWQNSQSNTGTYPDALYKLPGTLSPMSKSFGTSTREDWDPRARRPVAGIGTYEAPKSCGKQVSSMARTASDLSFSVASRSNSRTNNTPSPGPIYTLPGAFDNKVTNAFGFGTSKRPPLDGAYLGPGPTTASPGPGSAPKYASPCITSTFGSEKRLRQSAGVKTPGPVYDVECTGFRTGPSSSFSVARRL</sequence>
<name>A0A1V9YQG4_ACHHY</name>
<accession>A0A1V9YQG4</accession>
<organism evidence="2 3">
    <name type="scientific">Achlya hypogyna</name>
    <name type="common">Oomycete</name>
    <name type="synonym">Protoachlya hypogyna</name>
    <dbReference type="NCBI Taxonomy" id="1202772"/>
    <lineage>
        <taxon>Eukaryota</taxon>
        <taxon>Sar</taxon>
        <taxon>Stramenopiles</taxon>
        <taxon>Oomycota</taxon>
        <taxon>Saprolegniomycetes</taxon>
        <taxon>Saprolegniales</taxon>
        <taxon>Achlyaceae</taxon>
        <taxon>Achlya</taxon>
    </lineage>
</organism>
<feature type="compositionally biased region" description="Polar residues" evidence="1">
    <location>
        <begin position="25"/>
        <end position="45"/>
    </location>
</feature>